<name>A0A3G5A5D1_9VIRU</name>
<organism evidence="1">
    <name type="scientific">Harvfovirus sp</name>
    <dbReference type="NCBI Taxonomy" id="2487768"/>
    <lineage>
        <taxon>Viruses</taxon>
        <taxon>Varidnaviria</taxon>
        <taxon>Bamfordvirae</taxon>
        <taxon>Nucleocytoviricota</taxon>
        <taxon>Megaviricetes</taxon>
        <taxon>Imitervirales</taxon>
        <taxon>Mimiviridae</taxon>
        <taxon>Klosneuvirinae</taxon>
    </lineage>
</organism>
<protein>
    <submittedName>
        <fullName evidence="1">Uncharacterized protein</fullName>
    </submittedName>
</protein>
<reference evidence="1" key="1">
    <citation type="submission" date="2018-10" db="EMBL/GenBank/DDBJ databases">
        <title>Hidden diversity of soil giant viruses.</title>
        <authorList>
            <person name="Schulz F."/>
            <person name="Alteio L."/>
            <person name="Goudeau D."/>
            <person name="Ryan E.M."/>
            <person name="Malmstrom R.R."/>
            <person name="Blanchard J."/>
            <person name="Woyke T."/>
        </authorList>
    </citation>
    <scope>NUCLEOTIDE SEQUENCE</scope>
    <source>
        <strain evidence="1">HAV1</strain>
    </source>
</reference>
<proteinExistence type="predicted"/>
<accession>A0A3G5A5D1</accession>
<gene>
    <name evidence="1" type="ORF">Harvfovirus55_3</name>
</gene>
<sequence>MNLTQSVQKYVNSPGSTFKIFRINYSNAMTRCLKNFDISIVGNKTYDFWGRLDESGKDLMKFLLMLGNNDPESVRLMRRIIESIVKKVCDAYGKDCVWVSLRITLPEKKYEPRWHVDGTFFEKDHRIQSKFVTVLKGDGTLFAVVDGDTRTKFLDSRKIVPWNYEEVQAQQNKIIAGAQGVKFLQLANSQGAIFLVGNDKMAAIHSEPPFNQKRIFLSILPGDKSEIEQLTNRWKVPFGEAIIK</sequence>
<dbReference type="EMBL" id="MK072297">
    <property type="protein sequence ID" value="AYV81714.1"/>
    <property type="molecule type" value="Genomic_DNA"/>
</dbReference>
<evidence type="ECO:0000313" key="1">
    <source>
        <dbReference type="EMBL" id="AYV81714.1"/>
    </source>
</evidence>